<proteinExistence type="predicted"/>
<dbReference type="Proteomes" id="UP001652504">
    <property type="component" value="Unassembled WGS sequence"/>
</dbReference>
<dbReference type="Gene3D" id="3.40.50.720">
    <property type="entry name" value="NAD(P)-binding Rossmann-like Domain"/>
    <property type="match status" value="1"/>
</dbReference>
<sequence>MAVAYAKVLQSMHIPFDCLTRSEASASYFYKETNIKPYIEPLESRVEAKGGYEKAIVAVTIDSLKSVALSLLHCNVKSILLEKPGASDYAGVLEIAKLADIKRADVYVAYNRRFYQSVIEAKRRLARDGDIHSVTFEITEWSHLIDETMFSKEVLENWFYSNTSHVADLAFYLGGKPKTLNCEVSGCLPWHSRGSVFSGSGAMESNALFSYHGDWSGPGRWAVSVSSASVKYIFAPLEKLQIQKAGSISIDEVKLNGSLDIDFKPGIYLQTQTFLSGDCEEMCSIHEQVENMKYYARMAGYV</sequence>
<reference evidence="1 2" key="1">
    <citation type="submission" date="2022-10" db="EMBL/GenBank/DDBJ databases">
        <title>Aestuariibacter sp. AA17 isolated from Montipora capitata coral fragment.</title>
        <authorList>
            <person name="Emsley S.A."/>
            <person name="Pfannmuller K.M."/>
            <person name="Loughran R.M."/>
            <person name="Shlafstein M."/>
            <person name="Papke E."/>
            <person name="Saw J.H."/>
            <person name="Ushijima B."/>
            <person name="Videau P."/>
        </authorList>
    </citation>
    <scope>NUCLEOTIDE SEQUENCE [LARGE SCALE GENOMIC DNA]</scope>
    <source>
        <strain evidence="1 2">AA17</strain>
    </source>
</reference>
<dbReference type="RefSeq" id="WP_263712739.1">
    <property type="nucleotide sequence ID" value="NZ_JAOWKX010000006.1"/>
</dbReference>
<keyword evidence="2" id="KW-1185">Reference proteome</keyword>
<evidence type="ECO:0000313" key="2">
    <source>
        <dbReference type="Proteomes" id="UP001652504"/>
    </source>
</evidence>
<gene>
    <name evidence="1" type="ORF">OE749_12150</name>
</gene>
<accession>A0ABT3A9T6</accession>
<protein>
    <submittedName>
        <fullName evidence="1">Gfo/Idh/MocA family oxidoreductase</fullName>
    </submittedName>
</protein>
<dbReference type="Gene3D" id="3.30.360.10">
    <property type="entry name" value="Dihydrodipicolinate Reductase, domain 2"/>
    <property type="match status" value="1"/>
</dbReference>
<evidence type="ECO:0000313" key="1">
    <source>
        <dbReference type="EMBL" id="MCV2885447.1"/>
    </source>
</evidence>
<organism evidence="1 2">
    <name type="scientific">Fluctibacter corallii</name>
    <dbReference type="NCBI Taxonomy" id="2984329"/>
    <lineage>
        <taxon>Bacteria</taxon>
        <taxon>Pseudomonadati</taxon>
        <taxon>Pseudomonadota</taxon>
        <taxon>Gammaproteobacteria</taxon>
        <taxon>Alteromonadales</taxon>
        <taxon>Alteromonadaceae</taxon>
        <taxon>Fluctibacter</taxon>
    </lineage>
</organism>
<dbReference type="InterPro" id="IPR036291">
    <property type="entry name" value="NAD(P)-bd_dom_sf"/>
</dbReference>
<name>A0ABT3A9T6_9ALTE</name>
<dbReference type="SUPFAM" id="SSF51735">
    <property type="entry name" value="NAD(P)-binding Rossmann-fold domains"/>
    <property type="match status" value="1"/>
</dbReference>
<dbReference type="EMBL" id="JAOWKX010000006">
    <property type="protein sequence ID" value="MCV2885447.1"/>
    <property type="molecule type" value="Genomic_DNA"/>
</dbReference>
<comment type="caution">
    <text evidence="1">The sequence shown here is derived from an EMBL/GenBank/DDBJ whole genome shotgun (WGS) entry which is preliminary data.</text>
</comment>